<sequence>MNAQVIELSRASSGRLALLGTGTVGTAFVARYQALQARGLALPPFRWLANSRAVLACDGAPERPLHEIKRAPRLTAAATPWKQADDLHAGDVVVDATASESVAAEHALWLARGVHVVTANKLGQGAQQQRAAQIAAHCADSGARYGDSATVGAGLPLLSSLRALVDGGDRIHRIEGVLSGSLAWLFHRYDGSGPFSLAVREALAAGFTEPDPRLDLSGEDVRRKLLILARASGLGLTDGQVQVDSLVPAALATLPHAQALEQLAQLDAPLHQRWLRAREAGQVLRFIGRVEAGAARVGVQSLAADHPLASGAGTDNRVAIHSDRYHDQPLLIQGPGAGAEVTAAALLDDVLRIARTQTTERR</sequence>
<evidence type="ECO:0000256" key="15">
    <source>
        <dbReference type="PIRSR" id="PIRSR036497-2"/>
    </source>
</evidence>
<dbReference type="SUPFAM" id="SSF55347">
    <property type="entry name" value="Glyceraldehyde-3-phosphate dehydrogenase-like, C-terminal domain"/>
    <property type="match status" value="1"/>
</dbReference>
<dbReference type="Pfam" id="PF03447">
    <property type="entry name" value="NAD_binding_3"/>
    <property type="match status" value="1"/>
</dbReference>
<keyword evidence="10 13" id="KW-0486">Methionine biosynthesis</keyword>
<dbReference type="PROSITE" id="PS01042">
    <property type="entry name" value="HOMOSER_DHGENASE"/>
    <property type="match status" value="1"/>
</dbReference>
<comment type="catalytic activity">
    <reaction evidence="11">
        <text>L-homoserine + NADP(+) = L-aspartate 4-semialdehyde + NADPH + H(+)</text>
        <dbReference type="Rhea" id="RHEA:15761"/>
        <dbReference type="ChEBI" id="CHEBI:15378"/>
        <dbReference type="ChEBI" id="CHEBI:57476"/>
        <dbReference type="ChEBI" id="CHEBI:57783"/>
        <dbReference type="ChEBI" id="CHEBI:58349"/>
        <dbReference type="ChEBI" id="CHEBI:537519"/>
        <dbReference type="EC" id="1.1.1.3"/>
    </reaction>
    <physiologicalReaction direction="right-to-left" evidence="11">
        <dbReference type="Rhea" id="RHEA:15763"/>
    </physiologicalReaction>
</comment>
<comment type="pathway">
    <text evidence="2">Amino-acid biosynthesis; L-threonine biosynthesis; L-threonine from L-aspartate: step 3/5.</text>
</comment>
<evidence type="ECO:0000256" key="4">
    <source>
        <dbReference type="ARBA" id="ARBA00006753"/>
    </source>
</evidence>
<dbReference type="PANTHER" id="PTHR43070:SF5">
    <property type="entry name" value="HOMOSERINE DEHYDROGENASE"/>
    <property type="match status" value="1"/>
</dbReference>
<dbReference type="FunFam" id="3.30.360.10:FF:000006">
    <property type="entry name" value="Bifunctional aspartokinase/homoserine dehydrogenase"/>
    <property type="match status" value="1"/>
</dbReference>
<comment type="similarity">
    <text evidence="4 13 16">Belongs to the homoserine dehydrogenase family.</text>
</comment>
<dbReference type="PANTHER" id="PTHR43070">
    <property type="match status" value="1"/>
</dbReference>
<evidence type="ECO:0000256" key="7">
    <source>
        <dbReference type="ARBA" id="ARBA00022697"/>
    </source>
</evidence>
<evidence type="ECO:0000256" key="10">
    <source>
        <dbReference type="ARBA" id="ARBA00023167"/>
    </source>
</evidence>
<evidence type="ECO:0000259" key="18">
    <source>
        <dbReference type="Pfam" id="PF03447"/>
    </source>
</evidence>
<feature type="binding site" evidence="15">
    <location>
        <position position="209"/>
    </location>
    <ligand>
        <name>L-homoserine</name>
        <dbReference type="ChEBI" id="CHEBI:57476"/>
    </ligand>
</feature>
<dbReference type="EMBL" id="JACSQS010000024">
    <property type="protein sequence ID" value="MBD7955812.1"/>
    <property type="molecule type" value="Genomic_DNA"/>
</dbReference>
<dbReference type="GO" id="GO:0050661">
    <property type="term" value="F:NADP binding"/>
    <property type="evidence" value="ECO:0007669"/>
    <property type="project" value="InterPro"/>
</dbReference>
<dbReference type="Proteomes" id="UP000636938">
    <property type="component" value="Unassembled WGS sequence"/>
</dbReference>
<evidence type="ECO:0000256" key="3">
    <source>
        <dbReference type="ARBA" id="ARBA00005062"/>
    </source>
</evidence>
<evidence type="ECO:0000313" key="20">
    <source>
        <dbReference type="Proteomes" id="UP000636938"/>
    </source>
</evidence>
<evidence type="ECO:0000256" key="14">
    <source>
        <dbReference type="PIRSR" id="PIRSR036497-1"/>
    </source>
</evidence>
<keyword evidence="20" id="KW-1185">Reference proteome</keyword>
<dbReference type="InterPro" id="IPR011147">
    <property type="entry name" value="Bifunc_Aspkin/hSer_DH"/>
</dbReference>
<dbReference type="SUPFAM" id="SSF51735">
    <property type="entry name" value="NAD(P)-binding Rossmann-fold domains"/>
    <property type="match status" value="1"/>
</dbReference>
<evidence type="ECO:0000256" key="13">
    <source>
        <dbReference type="PIRNR" id="PIRNR036497"/>
    </source>
</evidence>
<evidence type="ECO:0000256" key="9">
    <source>
        <dbReference type="ARBA" id="ARBA00023002"/>
    </source>
</evidence>
<feature type="binding site" evidence="15">
    <location>
        <begin position="20"/>
        <end position="25"/>
    </location>
    <ligand>
        <name>NADP(+)</name>
        <dbReference type="ChEBI" id="CHEBI:58349"/>
    </ligand>
</feature>
<dbReference type="AlphaFoldDB" id="A0A8X8FZQ6"/>
<gene>
    <name evidence="19" type="ORF">H9654_16595</name>
</gene>
<keyword evidence="8 13" id="KW-0521">NADP</keyword>
<accession>A0A8X8FZQ6</accession>
<evidence type="ECO:0000256" key="2">
    <source>
        <dbReference type="ARBA" id="ARBA00005056"/>
    </source>
</evidence>
<evidence type="ECO:0000256" key="8">
    <source>
        <dbReference type="ARBA" id="ARBA00022857"/>
    </source>
</evidence>
<dbReference type="PIRSF" id="PIRSF036497">
    <property type="entry name" value="HDH_short"/>
    <property type="match status" value="1"/>
</dbReference>
<feature type="binding site" evidence="15">
    <location>
        <position position="121"/>
    </location>
    <ligand>
        <name>NADPH</name>
        <dbReference type="ChEBI" id="CHEBI:57783"/>
    </ligand>
</feature>
<reference evidence="19 20" key="1">
    <citation type="submission" date="2020-08" db="EMBL/GenBank/DDBJ databases">
        <title>A Genomic Blueprint of the Chicken Gut Microbiome.</title>
        <authorList>
            <person name="Gilroy R."/>
            <person name="Ravi A."/>
            <person name="Getino M."/>
            <person name="Pursley I."/>
            <person name="Horton D.L."/>
            <person name="Alikhan N.-F."/>
            <person name="Baker D."/>
            <person name="Gharbi K."/>
            <person name="Hall N."/>
            <person name="Watson M."/>
            <person name="Adriaenssens E.M."/>
            <person name="Foster-Nyarko E."/>
            <person name="Jarju S."/>
            <person name="Secka A."/>
            <person name="Antonio M."/>
            <person name="Oren A."/>
            <person name="Chaudhuri R."/>
            <person name="La Ragione R.M."/>
            <person name="Hildebrand F."/>
            <person name="Pallen M.J."/>
        </authorList>
    </citation>
    <scope>NUCLEOTIDE SEQUENCE [LARGE SCALE GENOMIC DNA]</scope>
    <source>
        <strain evidence="19 20">Sa5BUN4</strain>
    </source>
</reference>
<dbReference type="InterPro" id="IPR022697">
    <property type="entry name" value="HDH_short"/>
</dbReference>
<organism evidence="19 20">
    <name type="scientific">Stenotrophomonas lacuserhaii</name>
    <dbReference type="NCBI Taxonomy" id="2760084"/>
    <lineage>
        <taxon>Bacteria</taxon>
        <taxon>Pseudomonadati</taxon>
        <taxon>Pseudomonadota</taxon>
        <taxon>Gammaproteobacteria</taxon>
        <taxon>Lysobacterales</taxon>
        <taxon>Lysobacteraceae</taxon>
        <taxon>Stenotrophomonas</taxon>
    </lineage>
</organism>
<evidence type="ECO:0000259" key="17">
    <source>
        <dbReference type="Pfam" id="PF00742"/>
    </source>
</evidence>
<dbReference type="RefSeq" id="WP_191771837.1">
    <property type="nucleotide sequence ID" value="NZ_JACSQS010000024.1"/>
</dbReference>
<evidence type="ECO:0000256" key="12">
    <source>
        <dbReference type="ARBA" id="ARBA00049031"/>
    </source>
</evidence>
<dbReference type="EC" id="1.1.1.3" evidence="5 13"/>
<keyword evidence="7 13" id="KW-0791">Threonine biosynthesis</keyword>
<dbReference type="GO" id="GO:0009086">
    <property type="term" value="P:methionine biosynthetic process"/>
    <property type="evidence" value="ECO:0007669"/>
    <property type="project" value="UniProtKB-KW"/>
</dbReference>
<comment type="catalytic activity">
    <reaction evidence="12">
        <text>L-homoserine + NAD(+) = L-aspartate 4-semialdehyde + NADH + H(+)</text>
        <dbReference type="Rhea" id="RHEA:15757"/>
        <dbReference type="ChEBI" id="CHEBI:15378"/>
        <dbReference type="ChEBI" id="CHEBI:57476"/>
        <dbReference type="ChEBI" id="CHEBI:57540"/>
        <dbReference type="ChEBI" id="CHEBI:57945"/>
        <dbReference type="ChEBI" id="CHEBI:537519"/>
        <dbReference type="EC" id="1.1.1.3"/>
    </reaction>
    <physiologicalReaction direction="right-to-left" evidence="12">
        <dbReference type="Rhea" id="RHEA:15759"/>
    </physiologicalReaction>
</comment>
<proteinExistence type="inferred from homology"/>
<dbReference type="InterPro" id="IPR001342">
    <property type="entry name" value="HDH_cat"/>
</dbReference>
<dbReference type="GO" id="GO:0009090">
    <property type="term" value="P:homoserine biosynthetic process"/>
    <property type="evidence" value="ECO:0007669"/>
    <property type="project" value="UniProtKB-ARBA"/>
</dbReference>
<feature type="binding site" evidence="15">
    <location>
        <position position="97"/>
    </location>
    <ligand>
        <name>NADPH</name>
        <dbReference type="ChEBI" id="CHEBI:57783"/>
    </ligand>
</feature>
<protein>
    <recommendedName>
        <fullName evidence="5 13">Homoserine dehydrogenase</fullName>
        <shortName evidence="13">HDH</shortName>
        <ecNumber evidence="5 13">1.1.1.3</ecNumber>
    </recommendedName>
</protein>
<dbReference type="GO" id="GO:0009089">
    <property type="term" value="P:lysine biosynthetic process via diaminopimelate"/>
    <property type="evidence" value="ECO:0007669"/>
    <property type="project" value="UniProtKB-ARBA"/>
</dbReference>
<evidence type="ECO:0000256" key="6">
    <source>
        <dbReference type="ARBA" id="ARBA00022605"/>
    </source>
</evidence>
<evidence type="ECO:0000256" key="5">
    <source>
        <dbReference type="ARBA" id="ARBA00013213"/>
    </source>
</evidence>
<dbReference type="InterPro" id="IPR005106">
    <property type="entry name" value="Asp/hSer_DH_NAD-bd"/>
</dbReference>
<evidence type="ECO:0000313" key="19">
    <source>
        <dbReference type="EMBL" id="MBD7955812.1"/>
    </source>
</evidence>
<evidence type="ECO:0000256" key="11">
    <source>
        <dbReference type="ARBA" id="ARBA00048841"/>
    </source>
</evidence>
<dbReference type="GO" id="GO:0009088">
    <property type="term" value="P:threonine biosynthetic process"/>
    <property type="evidence" value="ECO:0007669"/>
    <property type="project" value="UniProtKB-KW"/>
</dbReference>
<feature type="domain" description="Homoserine dehydrogenase catalytic" evidence="17">
    <location>
        <begin position="156"/>
        <end position="351"/>
    </location>
</feature>
<evidence type="ECO:0000256" key="1">
    <source>
        <dbReference type="ARBA" id="ARBA00001920"/>
    </source>
</evidence>
<dbReference type="GO" id="GO:0004412">
    <property type="term" value="F:homoserine dehydrogenase activity"/>
    <property type="evidence" value="ECO:0007669"/>
    <property type="project" value="UniProtKB-EC"/>
</dbReference>
<feature type="active site" description="Proton donor" evidence="14">
    <location>
        <position position="224"/>
    </location>
</feature>
<comment type="cofactor">
    <cofactor evidence="1">
        <name>a metal cation</name>
        <dbReference type="ChEBI" id="CHEBI:25213"/>
    </cofactor>
</comment>
<comment type="pathway">
    <text evidence="3">Amino-acid biosynthesis; L-methionine biosynthesis via de novo pathway; L-homoserine from L-aspartate: step 3/3.</text>
</comment>
<dbReference type="Gene3D" id="3.30.360.10">
    <property type="entry name" value="Dihydrodipicolinate Reductase, domain 2"/>
    <property type="match status" value="1"/>
</dbReference>
<keyword evidence="9 13" id="KW-0560">Oxidoreductase</keyword>
<keyword evidence="6 13" id="KW-0028">Amino-acid biosynthesis</keyword>
<comment type="caution">
    <text evidence="19">The sequence shown here is derived from an EMBL/GenBank/DDBJ whole genome shotgun (WGS) entry which is preliminary data.</text>
</comment>
<feature type="domain" description="Aspartate/homoserine dehydrogenase NAD-binding" evidence="18">
    <location>
        <begin position="20"/>
        <end position="143"/>
    </location>
</feature>
<dbReference type="InterPro" id="IPR019811">
    <property type="entry name" value="HDH_CS"/>
</dbReference>
<evidence type="ECO:0000256" key="16">
    <source>
        <dbReference type="RuleBase" id="RU004171"/>
    </source>
</evidence>
<name>A0A8X8FZQ6_9GAMM</name>
<dbReference type="Gene3D" id="3.40.50.720">
    <property type="entry name" value="NAD(P)-binding Rossmann-like Domain"/>
    <property type="match status" value="1"/>
</dbReference>
<dbReference type="Pfam" id="PF00742">
    <property type="entry name" value="Homoserine_dh"/>
    <property type="match status" value="1"/>
</dbReference>
<dbReference type="InterPro" id="IPR036291">
    <property type="entry name" value="NAD(P)-bd_dom_sf"/>
</dbReference>